<reference evidence="2 3" key="1">
    <citation type="journal article" date="2018" name="G3 (Bethesda)">
        <title>A High-Quality Reference Genome for the Invasive Mosquitofish Gambusia affinis Using a Chicago Library.</title>
        <authorList>
            <person name="Hoffberg S.L."/>
            <person name="Troendle N.J."/>
            <person name="Glenn T.C."/>
            <person name="Mahmud O."/>
            <person name="Louha S."/>
            <person name="Chalopin D."/>
            <person name="Bennetzen J.L."/>
            <person name="Mauricio R."/>
        </authorList>
    </citation>
    <scope>NUCLEOTIDE SEQUENCE [LARGE SCALE GENOMIC DNA]</scope>
    <source>
        <strain evidence="2">NE01/NJP1002.9</strain>
        <tissue evidence="2">Muscle</tissue>
    </source>
</reference>
<evidence type="ECO:0000313" key="3">
    <source>
        <dbReference type="Proteomes" id="UP000250572"/>
    </source>
</evidence>
<protein>
    <submittedName>
        <fullName evidence="2">Uncharacterized protein</fullName>
    </submittedName>
</protein>
<comment type="caution">
    <text evidence="2">The sequence shown here is derived from an EMBL/GenBank/DDBJ whole genome shotgun (WGS) entry which is preliminary data.</text>
</comment>
<accession>A0A315WAQ4</accession>
<gene>
    <name evidence="2" type="ORF">CCH79_00019305</name>
</gene>
<dbReference type="EMBL" id="NHOQ01000126">
    <property type="protein sequence ID" value="PWA32841.1"/>
    <property type="molecule type" value="Genomic_DNA"/>
</dbReference>
<evidence type="ECO:0000256" key="1">
    <source>
        <dbReference type="SAM" id="MobiDB-lite"/>
    </source>
</evidence>
<evidence type="ECO:0000313" key="2">
    <source>
        <dbReference type="EMBL" id="PWA32841.1"/>
    </source>
</evidence>
<dbReference type="Proteomes" id="UP000250572">
    <property type="component" value="Unassembled WGS sequence"/>
</dbReference>
<keyword evidence="3" id="KW-1185">Reference proteome</keyword>
<dbReference type="AlphaFoldDB" id="A0A315WAQ4"/>
<sequence length="250" mass="27145">METSSLPVQLAPPSGSVGHRGARCAVTDCGQQRLGSIFICRRPLLARLTCSSVSAASCILDLHVYKLFQRSALSVQSCHVVFLDGVIGYVIVLEQLTRRRGNGRCCDVTFILPAVTRVPQLSCLSSSSPSALLFLRQAESAAERRTAAAASCGSRDQQDELLTPPTQPSGPVQSLRICSSSSSSSSLSVWTERSFPGLSLRLHGDQRSTRRFYPSRRQEEANQEGEERPEIVFGVRLAAETKVTPVLLLL</sequence>
<name>A0A315WAQ4_GAMAF</name>
<feature type="region of interest" description="Disordered" evidence="1">
    <location>
        <begin position="146"/>
        <end position="175"/>
    </location>
</feature>
<proteinExistence type="predicted"/>
<organism evidence="2 3">
    <name type="scientific">Gambusia affinis</name>
    <name type="common">Western mosquitofish</name>
    <name type="synonym">Heterandria affinis</name>
    <dbReference type="NCBI Taxonomy" id="33528"/>
    <lineage>
        <taxon>Eukaryota</taxon>
        <taxon>Metazoa</taxon>
        <taxon>Chordata</taxon>
        <taxon>Craniata</taxon>
        <taxon>Vertebrata</taxon>
        <taxon>Euteleostomi</taxon>
        <taxon>Actinopterygii</taxon>
        <taxon>Neopterygii</taxon>
        <taxon>Teleostei</taxon>
        <taxon>Neoteleostei</taxon>
        <taxon>Acanthomorphata</taxon>
        <taxon>Ovalentaria</taxon>
        <taxon>Atherinomorphae</taxon>
        <taxon>Cyprinodontiformes</taxon>
        <taxon>Poeciliidae</taxon>
        <taxon>Poeciliinae</taxon>
        <taxon>Gambusia</taxon>
    </lineage>
</organism>